<dbReference type="Gene3D" id="1.10.357.140">
    <property type="entry name" value="UbiA prenyltransferase"/>
    <property type="match status" value="1"/>
</dbReference>
<dbReference type="GO" id="GO:0005739">
    <property type="term" value="C:mitochondrion"/>
    <property type="evidence" value="ECO:0007669"/>
    <property type="project" value="TreeGrafter"/>
</dbReference>
<dbReference type="InterPro" id="IPR044878">
    <property type="entry name" value="UbiA_sf"/>
</dbReference>
<feature type="transmembrane region" description="Helical" evidence="9">
    <location>
        <begin position="148"/>
        <end position="172"/>
    </location>
</feature>
<dbReference type="NCBIfam" id="TIGR01473">
    <property type="entry name" value="cyoE_ctaB"/>
    <property type="match status" value="1"/>
</dbReference>
<keyword evidence="4 9" id="KW-1133">Transmembrane helix</keyword>
<keyword evidence="5" id="KW-0350">Heme biosynthesis</keyword>
<dbReference type="GO" id="GO:0006784">
    <property type="term" value="P:heme A biosynthetic process"/>
    <property type="evidence" value="ECO:0007669"/>
    <property type="project" value="TreeGrafter"/>
</dbReference>
<feature type="region of interest" description="Disordered" evidence="8">
    <location>
        <begin position="276"/>
        <end position="315"/>
    </location>
</feature>
<dbReference type="CDD" id="cd13957">
    <property type="entry name" value="PT_UbiA_Cox10"/>
    <property type="match status" value="1"/>
</dbReference>
<feature type="transmembrane region" description="Helical" evidence="9">
    <location>
        <begin position="247"/>
        <end position="269"/>
    </location>
</feature>
<evidence type="ECO:0000256" key="7">
    <source>
        <dbReference type="ARBA" id="ARBA00030253"/>
    </source>
</evidence>
<feature type="transmembrane region" description="Helical" evidence="9">
    <location>
        <begin position="69"/>
        <end position="90"/>
    </location>
</feature>
<sequence length="315" mass="32474">MRLSLLVVSTTAAGFVAGSGSDIRWKDLAWTCFGTMGAAAAANTLNQWREVHQDSLMKRTARRPLPLGRISRLHALAFAGVAGAAGVAVLGSQGNALAASLGAANIALYAGVYTPLKMVHPINTWVGAVVGAIPPLIGWAAAQGQLDIGAGLYAGLLYFWQLPHFLALAWLCRADYARGGFQMLSTLDPSGRRTGACMLRNALYLLPIGPAAFALGIAGPTFAAGASIATGVLAASAAAFARTPSPAAARVVFRGSLVYLPVVMVLGLLDRVPQEAGQEAEDKLRQENRDAADENSEVDGGVATGQARGGPVSPS</sequence>
<dbReference type="InterPro" id="IPR000537">
    <property type="entry name" value="UbiA_prenyltransferase"/>
</dbReference>
<dbReference type="EMBL" id="JALJOQ010000012">
    <property type="protein sequence ID" value="KAK9810964.1"/>
    <property type="molecule type" value="Genomic_DNA"/>
</dbReference>
<dbReference type="FunFam" id="1.10.357.140:FF:000006">
    <property type="entry name" value="Protoheme IX farnesyltransferase, mitochondrial"/>
    <property type="match status" value="1"/>
</dbReference>
<evidence type="ECO:0000256" key="9">
    <source>
        <dbReference type="SAM" id="Phobius"/>
    </source>
</evidence>
<dbReference type="AlphaFoldDB" id="A0AAW1PS66"/>
<keyword evidence="10" id="KW-0732">Signal</keyword>
<keyword evidence="6 9" id="KW-0472">Membrane</keyword>
<dbReference type="Proteomes" id="UP001465755">
    <property type="component" value="Unassembled WGS sequence"/>
</dbReference>
<feature type="transmembrane region" description="Helical" evidence="9">
    <location>
        <begin position="96"/>
        <end position="113"/>
    </location>
</feature>
<comment type="subcellular location">
    <subcellularLocation>
        <location evidence="1">Membrane</location>
        <topology evidence="1">Multi-pass membrane protein</topology>
    </subcellularLocation>
</comment>
<evidence type="ECO:0000256" key="4">
    <source>
        <dbReference type="ARBA" id="ARBA00022989"/>
    </source>
</evidence>
<evidence type="ECO:0000256" key="8">
    <source>
        <dbReference type="SAM" id="MobiDB-lite"/>
    </source>
</evidence>
<accession>A0AAW1PS66</accession>
<protein>
    <recommendedName>
        <fullName evidence="7">Heme O synthase</fullName>
    </recommendedName>
</protein>
<dbReference type="PANTHER" id="PTHR43448:SF2">
    <property type="entry name" value="PROTOHEME IX FARNESYLTRANSFERASE, MITOCHONDRIAL"/>
    <property type="match status" value="1"/>
</dbReference>
<keyword evidence="12" id="KW-1185">Reference proteome</keyword>
<comment type="caution">
    <text evidence="11">The sequence shown here is derived from an EMBL/GenBank/DDBJ whole genome shotgun (WGS) entry which is preliminary data.</text>
</comment>
<dbReference type="Pfam" id="PF01040">
    <property type="entry name" value="UbiA"/>
    <property type="match status" value="1"/>
</dbReference>
<feature type="transmembrane region" description="Helical" evidence="9">
    <location>
        <begin position="202"/>
        <end position="235"/>
    </location>
</feature>
<evidence type="ECO:0000256" key="5">
    <source>
        <dbReference type="ARBA" id="ARBA00023133"/>
    </source>
</evidence>
<reference evidence="11 12" key="1">
    <citation type="journal article" date="2024" name="Nat. Commun.">
        <title>Phylogenomics reveals the evolutionary origins of lichenization in chlorophyte algae.</title>
        <authorList>
            <person name="Puginier C."/>
            <person name="Libourel C."/>
            <person name="Otte J."/>
            <person name="Skaloud P."/>
            <person name="Haon M."/>
            <person name="Grisel S."/>
            <person name="Petersen M."/>
            <person name="Berrin J.G."/>
            <person name="Delaux P.M."/>
            <person name="Dal Grande F."/>
            <person name="Keller J."/>
        </authorList>
    </citation>
    <scope>NUCLEOTIDE SEQUENCE [LARGE SCALE GENOMIC DNA]</scope>
    <source>
        <strain evidence="11 12">SAG 2036</strain>
    </source>
</reference>
<dbReference type="InterPro" id="IPR006369">
    <property type="entry name" value="Protohaem_IX_farnesylTrfase"/>
</dbReference>
<proteinExistence type="predicted"/>
<evidence type="ECO:0000256" key="2">
    <source>
        <dbReference type="ARBA" id="ARBA00022679"/>
    </source>
</evidence>
<feature type="compositionally biased region" description="Basic and acidic residues" evidence="8">
    <location>
        <begin position="280"/>
        <end position="292"/>
    </location>
</feature>
<evidence type="ECO:0000256" key="10">
    <source>
        <dbReference type="SAM" id="SignalP"/>
    </source>
</evidence>
<feature type="signal peptide" evidence="10">
    <location>
        <begin position="1"/>
        <end position="18"/>
    </location>
</feature>
<evidence type="ECO:0000256" key="3">
    <source>
        <dbReference type="ARBA" id="ARBA00022692"/>
    </source>
</evidence>
<name>A0AAW1PS66_9CHLO</name>
<evidence type="ECO:0000256" key="1">
    <source>
        <dbReference type="ARBA" id="ARBA00004141"/>
    </source>
</evidence>
<feature type="chain" id="PRO_5043766269" description="Heme O synthase" evidence="10">
    <location>
        <begin position="19"/>
        <end position="315"/>
    </location>
</feature>
<keyword evidence="3 9" id="KW-0812">Transmembrane</keyword>
<keyword evidence="2" id="KW-0808">Transferase</keyword>
<dbReference type="GO" id="GO:0008495">
    <property type="term" value="F:protoheme IX farnesyltransferase activity"/>
    <property type="evidence" value="ECO:0007669"/>
    <property type="project" value="InterPro"/>
</dbReference>
<evidence type="ECO:0000256" key="6">
    <source>
        <dbReference type="ARBA" id="ARBA00023136"/>
    </source>
</evidence>
<gene>
    <name evidence="11" type="ORF">WJX73_001369</name>
</gene>
<dbReference type="GO" id="GO:0016020">
    <property type="term" value="C:membrane"/>
    <property type="evidence" value="ECO:0007669"/>
    <property type="project" value="UniProtKB-SubCell"/>
</dbReference>
<evidence type="ECO:0000313" key="11">
    <source>
        <dbReference type="EMBL" id="KAK9810964.1"/>
    </source>
</evidence>
<evidence type="ECO:0000313" key="12">
    <source>
        <dbReference type="Proteomes" id="UP001465755"/>
    </source>
</evidence>
<feature type="transmembrane region" description="Helical" evidence="9">
    <location>
        <begin position="125"/>
        <end position="142"/>
    </location>
</feature>
<organism evidence="11 12">
    <name type="scientific">Symbiochloris irregularis</name>
    <dbReference type="NCBI Taxonomy" id="706552"/>
    <lineage>
        <taxon>Eukaryota</taxon>
        <taxon>Viridiplantae</taxon>
        <taxon>Chlorophyta</taxon>
        <taxon>core chlorophytes</taxon>
        <taxon>Trebouxiophyceae</taxon>
        <taxon>Trebouxiales</taxon>
        <taxon>Trebouxiaceae</taxon>
        <taxon>Symbiochloris</taxon>
    </lineage>
</organism>
<dbReference type="PANTHER" id="PTHR43448">
    <property type="entry name" value="PROTOHEME IX FARNESYLTRANSFERASE, MITOCHONDRIAL"/>
    <property type="match status" value="1"/>
</dbReference>